<sequence>MVTTSTIISGVVKFNQTYSANGDLITVLGSAVNFVVMNGAALNVAGHTYGTIVKQRGIENVLNGGSAATTIINNGTQNVYNWASTTSTNVNSGGIQNVYNVGSAYATSVNNSGIQTIYDGGSAFYTHINSGGYMTTTRGGVSVQAYLYSGGIEDVGFNRLTQLSSLGSSLSTQIYGGKQYVYSGGVASATTVFAGGSSFIVAGGSATDTVVNSDGMQEVYGNVKNTNLYNGGTLRVAFAGTTSGTKVGQKSVENVYSRGSATATIVSTNGTQNIYDTGSATSTIVRGGTQNIYSDASAYVAQISNGGVQNIHDGGKGFFTTVNSGGYLTTTNNGLSFQAYLSSGSIEDVGFNRFTQMSSVGSSISTQIIGGKQYVYSGGIASAATVFSQGSSFIVAGGSAVDTIVSSGGMQEVYGNTKNTNLYNSATLLVAFGGTTTGTKVGQNSVENVADGGSATGTLVQTNGLQNVYDKASATSTTVNGSGVQNVYNNASAYTTILNSTGTQNLYNGGQGFYTTINNGGVQVVLSTGVAHETTINQNGVMNISGGGLASSTNINSGGLQTISGTSKVFASATDTVILTGGQQTIYNWGTANKITLSGGTLNVSAGGKITDNVTFTPGGTLNVYSGASVSTTVTNGGREFIYDGGLTNSTTVNNGFQYIMGGGVTSNTTVSNDGVIFVSGGTVNTISVSDGGELKVLSGTVNGVNVADNGVVVVNGGTISDTIVQYGGVLNATSGTLGKTTVSAGGAVIYTDGSVTITGKFILKSGSFLNGRQVLQDISLDDSTKINVTALLDDPTLFAPASVATPASMSLMTSREFVTPIPYNDASSLPTTDGSGNPITWDDGDALVDDSQAAKDFDIRNYTVTSNGNGYVSFLPPGQTERIWGVGMLDNSASQYLPGGGPFGSILIYSANDTKVVMRETNPDKKSYKTATYIAKGGIVNVNSDATIENLSVYSGGTLNATQGRVEKLHVGQSGIANFDGASIGTLSLDSGGSANITTSTGGVISLQGTENKGLVISGTASKDGTQVSSTIADFDGNDSITLKDIQRSQIAGVKFPDKDHMTITLLDGSSVTLHIIDIETTGYTLGENSDGSTFIEACFLAGTAISTPNGTMAIETISTHDIIETFDWQTNQVIHSAVTWIGQKHMTINVNQPDDLAGYPVRVLKGAIDDNVPNQDLLITPEHCLFFDGNFVPVRMLVNGRSIYYDRSITSYDYYHIETEKHSVIWANGTLTESYLDTGNRNVFSTNQKVVSLFNETKTWDVDAAAPLNVQRDVVEPIYNQINNRAVHSNIASKTEILSLTTDPELCLETGLGKIIEPHLAQNGRYVFIIPEGVNIVNILSRTSRPCETIGSFVDDRRYLGVLVSKAFIMSNNSVHELTDYLSDESLEGWDIVENAPCRWTNGKATLNIHTNYPEQRLLVLNILAGGPYIEELCSNEQNKIAS</sequence>
<dbReference type="Gene3D" id="2.170.16.10">
    <property type="entry name" value="Hedgehog/Intein (Hint) domain"/>
    <property type="match status" value="1"/>
</dbReference>
<proteinExistence type="predicted"/>
<evidence type="ECO:0000313" key="3">
    <source>
        <dbReference type="Proteomes" id="UP001431775"/>
    </source>
</evidence>
<dbReference type="InterPro" id="IPR028992">
    <property type="entry name" value="Hedgehog/Intein_dom"/>
</dbReference>
<dbReference type="Gene3D" id="2.160.20.20">
    <property type="match status" value="2"/>
</dbReference>
<feature type="domain" description="Hedgehog/Intein (Hint)" evidence="1">
    <location>
        <begin position="1100"/>
        <end position="1240"/>
    </location>
</feature>
<dbReference type="EMBL" id="JASBAN010000002">
    <property type="protein sequence ID" value="MDI2113846.1"/>
    <property type="molecule type" value="Genomic_DNA"/>
</dbReference>
<gene>
    <name evidence="2" type="ORF">QJV33_11255</name>
</gene>
<dbReference type="RefSeq" id="WP_281463492.1">
    <property type="nucleotide sequence ID" value="NZ_JASBAN010000002.1"/>
</dbReference>
<dbReference type="InterPro" id="IPR012332">
    <property type="entry name" value="Autotransporter_pectin_lyase_C"/>
</dbReference>
<dbReference type="Pfam" id="PF13403">
    <property type="entry name" value="Hint_2"/>
    <property type="match status" value="1"/>
</dbReference>
<organism evidence="2 3">
    <name type="scientific">Commensalibacter nepenthis</name>
    <dbReference type="NCBI Taxonomy" id="3043872"/>
    <lineage>
        <taxon>Bacteria</taxon>
        <taxon>Pseudomonadati</taxon>
        <taxon>Pseudomonadota</taxon>
        <taxon>Alphaproteobacteria</taxon>
        <taxon>Acetobacterales</taxon>
        <taxon>Acetobacteraceae</taxon>
    </lineage>
</organism>
<name>A0ABT6QAA5_9PROT</name>
<dbReference type="Proteomes" id="UP001431775">
    <property type="component" value="Unassembled WGS sequence"/>
</dbReference>
<dbReference type="InterPro" id="IPR030930">
    <property type="entry name" value="AIDA"/>
</dbReference>
<reference evidence="2" key="1">
    <citation type="submission" date="2023-05" db="EMBL/GenBank/DDBJ databases">
        <title>Whole genome sequence of Commensalibacter sp.</title>
        <authorList>
            <person name="Charoenyingcharoen P."/>
            <person name="Yukphan P."/>
        </authorList>
    </citation>
    <scope>NUCLEOTIDE SEQUENCE</scope>
    <source>
        <strain evidence="2">TBRC 10068</strain>
    </source>
</reference>
<dbReference type="SUPFAM" id="SSF51294">
    <property type="entry name" value="Hedgehog/intein (Hint) domain"/>
    <property type="match status" value="1"/>
</dbReference>
<accession>A0ABT6QAA5</accession>
<protein>
    <submittedName>
        <fullName evidence="2">Hint domain-containing protein</fullName>
    </submittedName>
</protein>
<evidence type="ECO:0000313" key="2">
    <source>
        <dbReference type="EMBL" id="MDI2113846.1"/>
    </source>
</evidence>
<dbReference type="InterPro" id="IPR036844">
    <property type="entry name" value="Hint_dom_sf"/>
</dbReference>
<keyword evidence="3" id="KW-1185">Reference proteome</keyword>
<evidence type="ECO:0000259" key="1">
    <source>
        <dbReference type="Pfam" id="PF13403"/>
    </source>
</evidence>
<dbReference type="NCBIfam" id="TIGR04415">
    <property type="entry name" value="O_hepto_targRPT"/>
    <property type="match status" value="15"/>
</dbReference>
<comment type="caution">
    <text evidence="2">The sequence shown here is derived from an EMBL/GenBank/DDBJ whole genome shotgun (WGS) entry which is preliminary data.</text>
</comment>